<organism evidence="1 2">
    <name type="scientific">Limosilactobacillus fermentum</name>
    <name type="common">Lactobacillus fermentum</name>
    <dbReference type="NCBI Taxonomy" id="1613"/>
    <lineage>
        <taxon>Bacteria</taxon>
        <taxon>Bacillati</taxon>
        <taxon>Bacillota</taxon>
        <taxon>Bacilli</taxon>
        <taxon>Lactobacillales</taxon>
        <taxon>Lactobacillaceae</taxon>
        <taxon>Limosilactobacillus</taxon>
    </lineage>
</organism>
<reference evidence="1 2" key="1">
    <citation type="submission" date="2016-09" db="EMBL/GenBank/DDBJ databases">
        <title>Genome Sequence of the Lactobacillus fermentum strain NCC2970 (CNCM I-5068).</title>
        <authorList>
            <person name="Barretto C."/>
            <person name="Ngom-Bru C."/>
            <person name="Genevaz A."/>
            <person name="Fournier C."/>
            <person name="Moine D."/>
            <person name="Kassam M."/>
            <person name="Iltis A."/>
            <person name="Sagory-Zalkind P."/>
            <person name="Faucherand G."/>
            <person name="Descombes P."/>
            <person name="Duboux S."/>
        </authorList>
    </citation>
    <scope>NUCLEOTIDE SEQUENCE [LARGE SCALE GENOMIC DNA]</scope>
    <source>
        <strain evidence="1 2">NCC2970</strain>
    </source>
</reference>
<name>A0A1D7ZXB3_LIMFE</name>
<evidence type="ECO:0000313" key="1">
    <source>
        <dbReference type="EMBL" id="AOR74500.1"/>
    </source>
</evidence>
<sequence length="46" mass="5223">MINFETALIIADKFNKNNIKKAKNGIMILTKIEGMTLSKRCQVNIL</sequence>
<evidence type="ECO:0000313" key="2">
    <source>
        <dbReference type="Proteomes" id="UP000094714"/>
    </source>
</evidence>
<dbReference type="Proteomes" id="UP000094714">
    <property type="component" value="Chromosome"/>
</dbReference>
<proteinExistence type="predicted"/>
<dbReference type="AlphaFoldDB" id="A0A1D7ZXB3"/>
<accession>A0A1D7ZXB3</accession>
<dbReference type="EMBL" id="CP017151">
    <property type="protein sequence ID" value="AOR74500.1"/>
    <property type="molecule type" value="Genomic_DNA"/>
</dbReference>
<gene>
    <name evidence="1" type="ORF">LACFE_CDS1044</name>
</gene>
<protein>
    <submittedName>
        <fullName evidence="1">Uncharacterized protein</fullName>
    </submittedName>
</protein>